<name>A0AAN6U0J7_9PEZI</name>
<proteinExistence type="predicted"/>
<accession>A0AAN6U0J7</accession>
<dbReference type="Proteomes" id="UP001302602">
    <property type="component" value="Unassembled WGS sequence"/>
</dbReference>
<reference evidence="2" key="2">
    <citation type="submission" date="2023-05" db="EMBL/GenBank/DDBJ databases">
        <authorList>
            <consortium name="Lawrence Berkeley National Laboratory"/>
            <person name="Steindorff A."/>
            <person name="Hensen N."/>
            <person name="Bonometti L."/>
            <person name="Westerberg I."/>
            <person name="Brannstrom I.O."/>
            <person name="Guillou S."/>
            <person name="Cros-Aarteil S."/>
            <person name="Calhoun S."/>
            <person name="Haridas S."/>
            <person name="Kuo A."/>
            <person name="Mondo S."/>
            <person name="Pangilinan J."/>
            <person name="Riley R."/>
            <person name="Labutti K."/>
            <person name="Andreopoulos B."/>
            <person name="Lipzen A."/>
            <person name="Chen C."/>
            <person name="Yanf M."/>
            <person name="Daum C."/>
            <person name="Ng V."/>
            <person name="Clum A."/>
            <person name="Ohm R."/>
            <person name="Martin F."/>
            <person name="Silar P."/>
            <person name="Natvig D."/>
            <person name="Lalanne C."/>
            <person name="Gautier V."/>
            <person name="Ament-Velasquez S.L."/>
            <person name="Kruys A."/>
            <person name="Hutchinson M.I."/>
            <person name="Powell A.J."/>
            <person name="Barry K."/>
            <person name="Miller A.N."/>
            <person name="Grigoriev I.V."/>
            <person name="Debuchy R."/>
            <person name="Gladieux P."/>
            <person name="Thoren M.H."/>
            <person name="Johannesson H."/>
        </authorList>
    </citation>
    <scope>NUCLEOTIDE SEQUENCE</scope>
    <source>
        <strain evidence="2">CBS 731.68</strain>
    </source>
</reference>
<comment type="caution">
    <text evidence="2">The sequence shown here is derived from an EMBL/GenBank/DDBJ whole genome shotgun (WGS) entry which is preliminary data.</text>
</comment>
<dbReference type="PANTHER" id="PTHR21310:SF58">
    <property type="entry name" value="AMINOGLYCOSIDE PHOSPHOTRANSFERASE DOMAIN-CONTAINING PROTEIN"/>
    <property type="match status" value="1"/>
</dbReference>
<evidence type="ECO:0000313" key="3">
    <source>
        <dbReference type="Proteomes" id="UP001302602"/>
    </source>
</evidence>
<dbReference type="Pfam" id="PF01636">
    <property type="entry name" value="APH"/>
    <property type="match status" value="1"/>
</dbReference>
<evidence type="ECO:0000259" key="1">
    <source>
        <dbReference type="Pfam" id="PF01636"/>
    </source>
</evidence>
<gene>
    <name evidence="2" type="ORF">N657DRAFT_664059</name>
</gene>
<dbReference type="InterPro" id="IPR011009">
    <property type="entry name" value="Kinase-like_dom_sf"/>
</dbReference>
<dbReference type="RefSeq" id="XP_062647745.1">
    <property type="nucleotide sequence ID" value="XM_062795216.1"/>
</dbReference>
<dbReference type="SUPFAM" id="SSF56112">
    <property type="entry name" value="Protein kinase-like (PK-like)"/>
    <property type="match status" value="1"/>
</dbReference>
<dbReference type="InterPro" id="IPR002575">
    <property type="entry name" value="Aminoglycoside_PTrfase"/>
</dbReference>
<dbReference type="Gene3D" id="3.90.1200.10">
    <property type="match status" value="1"/>
</dbReference>
<dbReference type="AlphaFoldDB" id="A0AAN6U0J7"/>
<reference evidence="2" key="1">
    <citation type="journal article" date="2023" name="Mol. Phylogenet. Evol.">
        <title>Genome-scale phylogeny and comparative genomics of the fungal order Sordariales.</title>
        <authorList>
            <person name="Hensen N."/>
            <person name="Bonometti L."/>
            <person name="Westerberg I."/>
            <person name="Brannstrom I.O."/>
            <person name="Guillou S."/>
            <person name="Cros-Aarteil S."/>
            <person name="Calhoun S."/>
            <person name="Haridas S."/>
            <person name="Kuo A."/>
            <person name="Mondo S."/>
            <person name="Pangilinan J."/>
            <person name="Riley R."/>
            <person name="LaButti K."/>
            <person name="Andreopoulos B."/>
            <person name="Lipzen A."/>
            <person name="Chen C."/>
            <person name="Yan M."/>
            <person name="Daum C."/>
            <person name="Ng V."/>
            <person name="Clum A."/>
            <person name="Steindorff A."/>
            <person name="Ohm R.A."/>
            <person name="Martin F."/>
            <person name="Silar P."/>
            <person name="Natvig D.O."/>
            <person name="Lalanne C."/>
            <person name="Gautier V."/>
            <person name="Ament-Velasquez S.L."/>
            <person name="Kruys A."/>
            <person name="Hutchinson M.I."/>
            <person name="Powell A.J."/>
            <person name="Barry K."/>
            <person name="Miller A.N."/>
            <person name="Grigoriev I.V."/>
            <person name="Debuchy R."/>
            <person name="Gladieux P."/>
            <person name="Hiltunen Thoren M."/>
            <person name="Johannesson H."/>
        </authorList>
    </citation>
    <scope>NUCLEOTIDE SEQUENCE</scope>
    <source>
        <strain evidence="2">CBS 731.68</strain>
    </source>
</reference>
<dbReference type="GeneID" id="87831985"/>
<feature type="domain" description="Aminoglycoside phosphotransferase" evidence="1">
    <location>
        <begin position="106"/>
        <end position="228"/>
    </location>
</feature>
<keyword evidence="3" id="KW-1185">Reference proteome</keyword>
<dbReference type="EMBL" id="MU853228">
    <property type="protein sequence ID" value="KAK4123974.1"/>
    <property type="molecule type" value="Genomic_DNA"/>
</dbReference>
<sequence length="276" mass="31123">MVHSRHVRDWNKQIDETSWLIGSKHIIRHVPGPCEANYIWKNDKDGSCYILSEEVDPVPDAGPLPPDGHVRQIHDAGDASAVFSFSDALILKSGLPMTHSARCLFHTEEAGKVYLLEPYVPGKRLNEAWWDIAESEKGRVVTRVAEIASKLKAFQSDALTSVDYGGIDPFQEQRDYSVEALQRQCESLGMDCPVLVPSHNDLGTTNIIINEARIAVLDWELAGYCPLAWVRTKFAVCAALHTDSEYRVRVEQKLGEMGFPEVKEEYKKMETERLLE</sequence>
<protein>
    <recommendedName>
        <fullName evidence="1">Aminoglycoside phosphotransferase domain-containing protein</fullName>
    </recommendedName>
</protein>
<dbReference type="InterPro" id="IPR051678">
    <property type="entry name" value="AGP_Transferase"/>
</dbReference>
<dbReference type="PANTHER" id="PTHR21310">
    <property type="entry name" value="AMINOGLYCOSIDE PHOSPHOTRANSFERASE-RELATED-RELATED"/>
    <property type="match status" value="1"/>
</dbReference>
<organism evidence="2 3">
    <name type="scientific">Parathielavia appendiculata</name>
    <dbReference type="NCBI Taxonomy" id="2587402"/>
    <lineage>
        <taxon>Eukaryota</taxon>
        <taxon>Fungi</taxon>
        <taxon>Dikarya</taxon>
        <taxon>Ascomycota</taxon>
        <taxon>Pezizomycotina</taxon>
        <taxon>Sordariomycetes</taxon>
        <taxon>Sordariomycetidae</taxon>
        <taxon>Sordariales</taxon>
        <taxon>Chaetomiaceae</taxon>
        <taxon>Parathielavia</taxon>
    </lineage>
</organism>
<evidence type="ECO:0000313" key="2">
    <source>
        <dbReference type="EMBL" id="KAK4123974.1"/>
    </source>
</evidence>